<dbReference type="PROSITE" id="PS51898">
    <property type="entry name" value="TYR_RECOMBINASE"/>
    <property type="match status" value="1"/>
</dbReference>
<proteinExistence type="inferred from homology"/>
<dbReference type="PANTHER" id="PTHR30629">
    <property type="entry name" value="PROPHAGE INTEGRASE"/>
    <property type="match status" value="1"/>
</dbReference>
<dbReference type="Pfam" id="PF00589">
    <property type="entry name" value="Phage_integrase"/>
    <property type="match status" value="1"/>
</dbReference>
<sequence length="364" mass="40128">MGRGLKLIGFPYVSSFSDRHGKVRYRYRRTGQKAIYLHGTPGSPEFALEYDAAVSGRTTAIIPGASRTVPGTINALAVAIYASAEWRLLEASTRDTYRGIIERLRNDYGGQSVRAIQPHHVLKMRDKRAETPWAANKMVQVLRWMMAFAVARQWRADNPAAGLKSLKAPSVGFPAWTEADIARFEAHWAVGTRERLAFDLLLYTAQRSGDVRQMGRQQIRDDAILVRQEKTKAFLELPIHPQLRLSLQRVPTGQMLFLTTKSGAGFTAGGFGNWFRDAARAAGIEDRSAHGLRKSAATRLADAGCTEAQIKAVTGHTTSKEVERYTKARDQKRLAKDAFALIGGTQGEQNLANSASALAKSNSN</sequence>
<dbReference type="InterPro" id="IPR010998">
    <property type="entry name" value="Integrase_recombinase_N"/>
</dbReference>
<keyword evidence="4" id="KW-0233">DNA recombination</keyword>
<dbReference type="Gene3D" id="1.10.443.10">
    <property type="entry name" value="Intergrase catalytic core"/>
    <property type="match status" value="1"/>
</dbReference>
<gene>
    <name evidence="6" type="ORF">GCM10009422_18350</name>
</gene>
<dbReference type="SUPFAM" id="SSF56349">
    <property type="entry name" value="DNA breaking-rejoining enzymes"/>
    <property type="match status" value="1"/>
</dbReference>
<dbReference type="InterPro" id="IPR002104">
    <property type="entry name" value="Integrase_catalytic"/>
</dbReference>
<comment type="caution">
    <text evidence="6">The sequence shown here is derived from an EMBL/GenBank/DDBJ whole genome shotgun (WGS) entry which is preliminary data.</text>
</comment>
<dbReference type="Proteomes" id="UP001501352">
    <property type="component" value="Unassembled WGS sequence"/>
</dbReference>
<dbReference type="InterPro" id="IPR013762">
    <property type="entry name" value="Integrase-like_cat_sf"/>
</dbReference>
<keyword evidence="2" id="KW-0229">DNA integration</keyword>
<feature type="domain" description="Tyr recombinase" evidence="5">
    <location>
        <begin position="171"/>
        <end position="339"/>
    </location>
</feature>
<evidence type="ECO:0000256" key="3">
    <source>
        <dbReference type="ARBA" id="ARBA00023125"/>
    </source>
</evidence>
<keyword evidence="3" id="KW-0238">DNA-binding</keyword>
<keyword evidence="7" id="KW-1185">Reference proteome</keyword>
<evidence type="ECO:0000313" key="6">
    <source>
        <dbReference type="EMBL" id="GAA0622703.1"/>
    </source>
</evidence>
<dbReference type="RefSeq" id="WP_343792983.1">
    <property type="nucleotide sequence ID" value="NZ_BAAAGA010000005.1"/>
</dbReference>
<name>A0ABN1GXY5_9CAUL</name>
<dbReference type="EMBL" id="BAAAGA010000005">
    <property type="protein sequence ID" value="GAA0622703.1"/>
    <property type="molecule type" value="Genomic_DNA"/>
</dbReference>
<comment type="similarity">
    <text evidence="1">Belongs to the 'phage' integrase family.</text>
</comment>
<dbReference type="InterPro" id="IPR050808">
    <property type="entry name" value="Phage_Integrase"/>
</dbReference>
<protein>
    <submittedName>
        <fullName evidence="6">Site-specific integrase</fullName>
    </submittedName>
</protein>
<evidence type="ECO:0000256" key="4">
    <source>
        <dbReference type="ARBA" id="ARBA00023172"/>
    </source>
</evidence>
<evidence type="ECO:0000313" key="7">
    <source>
        <dbReference type="Proteomes" id="UP001501352"/>
    </source>
</evidence>
<dbReference type="InterPro" id="IPR011010">
    <property type="entry name" value="DNA_brk_join_enz"/>
</dbReference>
<organism evidence="6 7">
    <name type="scientific">Brevundimonas kwangchunensis</name>
    <dbReference type="NCBI Taxonomy" id="322163"/>
    <lineage>
        <taxon>Bacteria</taxon>
        <taxon>Pseudomonadati</taxon>
        <taxon>Pseudomonadota</taxon>
        <taxon>Alphaproteobacteria</taxon>
        <taxon>Caulobacterales</taxon>
        <taxon>Caulobacteraceae</taxon>
        <taxon>Brevundimonas</taxon>
    </lineage>
</organism>
<dbReference type="PANTHER" id="PTHR30629:SF2">
    <property type="entry name" value="PROPHAGE INTEGRASE INTS-RELATED"/>
    <property type="match status" value="1"/>
</dbReference>
<evidence type="ECO:0000256" key="2">
    <source>
        <dbReference type="ARBA" id="ARBA00022908"/>
    </source>
</evidence>
<evidence type="ECO:0000256" key="1">
    <source>
        <dbReference type="ARBA" id="ARBA00008857"/>
    </source>
</evidence>
<dbReference type="Gene3D" id="1.10.150.130">
    <property type="match status" value="1"/>
</dbReference>
<evidence type="ECO:0000259" key="5">
    <source>
        <dbReference type="PROSITE" id="PS51898"/>
    </source>
</evidence>
<reference evidence="6 7" key="1">
    <citation type="journal article" date="2019" name="Int. J. Syst. Evol. Microbiol.">
        <title>The Global Catalogue of Microorganisms (GCM) 10K type strain sequencing project: providing services to taxonomists for standard genome sequencing and annotation.</title>
        <authorList>
            <consortium name="The Broad Institute Genomics Platform"/>
            <consortium name="The Broad Institute Genome Sequencing Center for Infectious Disease"/>
            <person name="Wu L."/>
            <person name="Ma J."/>
        </authorList>
    </citation>
    <scope>NUCLEOTIDE SEQUENCE [LARGE SCALE GENOMIC DNA]</scope>
    <source>
        <strain evidence="6 7">JCM 12928</strain>
    </source>
</reference>
<accession>A0ABN1GXY5</accession>